<name>A0A7T5QXU3_9CAUD</name>
<accession>A0A7T5QXU3</accession>
<dbReference type="EMBL" id="MW343794">
    <property type="protein sequence ID" value="QQG33692.1"/>
    <property type="molecule type" value="Genomic_DNA"/>
</dbReference>
<proteinExistence type="predicted"/>
<evidence type="ECO:0000313" key="2">
    <source>
        <dbReference type="Proteomes" id="UP000595896"/>
    </source>
</evidence>
<protein>
    <submittedName>
        <fullName evidence="1">Uncharacterized protein</fullName>
    </submittedName>
</protein>
<dbReference type="RefSeq" id="YP_010671940.1">
    <property type="nucleotide sequence ID" value="NC_070973.1"/>
</dbReference>
<dbReference type="Proteomes" id="UP000595896">
    <property type="component" value="Segment"/>
</dbReference>
<keyword evidence="2" id="KW-1185">Reference proteome</keyword>
<dbReference type="KEGG" id="vg:77948202"/>
<evidence type="ECO:0000313" key="1">
    <source>
        <dbReference type="EMBL" id="QQG33692.1"/>
    </source>
</evidence>
<sequence>MQIQVTLSSGIKHVADADNITTDPSWVVLSKKIEKRETIVAVFPSRDVVEVVNKTYVKEVK</sequence>
<organism evidence="1 2">
    <name type="scientific">Cronobacter phage A24</name>
    <dbReference type="NCBI Taxonomy" id="2795745"/>
    <lineage>
        <taxon>Viruses</taxon>
        <taxon>Duplodnaviria</taxon>
        <taxon>Heunggongvirae</taxon>
        <taxon>Uroviricota</taxon>
        <taxon>Caudoviricetes</taxon>
        <taxon>Grimontviridae</taxon>
        <taxon>Crifsvirus</taxon>
        <taxon>Crifsvirus A24</taxon>
    </lineage>
</organism>
<dbReference type="GeneID" id="77948202"/>
<reference evidence="1 2" key="1">
    <citation type="submission" date="2020-12" db="EMBL/GenBank/DDBJ databases">
        <authorList>
            <person name="Luo D."/>
            <person name="Li C."/>
            <person name="Zeng H."/>
        </authorList>
    </citation>
    <scope>NUCLEOTIDE SEQUENCE [LARGE SCALE GENOMIC DNA]</scope>
</reference>